<proteinExistence type="predicted"/>
<keyword evidence="2" id="KW-1185">Reference proteome</keyword>
<evidence type="ECO:0000313" key="1">
    <source>
        <dbReference type="EMBL" id="KAH9750391.1"/>
    </source>
</evidence>
<reference evidence="2" key="1">
    <citation type="journal article" date="2023" name="Hortic. Res.">
        <title>A chromosome-level phased genome enabling allele-level studies in sweet orange: a case study on citrus Huanglongbing tolerance.</title>
        <authorList>
            <person name="Wu B."/>
            <person name="Yu Q."/>
            <person name="Deng Z."/>
            <person name="Duan Y."/>
            <person name="Luo F."/>
            <person name="Gmitter F. Jr."/>
        </authorList>
    </citation>
    <scope>NUCLEOTIDE SEQUENCE [LARGE SCALE GENOMIC DNA]</scope>
    <source>
        <strain evidence="2">cv. Valencia</strain>
    </source>
</reference>
<evidence type="ECO:0000313" key="2">
    <source>
        <dbReference type="Proteomes" id="UP000829398"/>
    </source>
</evidence>
<name>A0ACB8K771_CITSI</name>
<comment type="caution">
    <text evidence="1">The sequence shown here is derived from an EMBL/GenBank/DDBJ whole genome shotgun (WGS) entry which is preliminary data.</text>
</comment>
<organism evidence="1 2">
    <name type="scientific">Citrus sinensis</name>
    <name type="common">Sweet orange</name>
    <name type="synonym">Citrus aurantium var. sinensis</name>
    <dbReference type="NCBI Taxonomy" id="2711"/>
    <lineage>
        <taxon>Eukaryota</taxon>
        <taxon>Viridiplantae</taxon>
        <taxon>Streptophyta</taxon>
        <taxon>Embryophyta</taxon>
        <taxon>Tracheophyta</taxon>
        <taxon>Spermatophyta</taxon>
        <taxon>Magnoliopsida</taxon>
        <taxon>eudicotyledons</taxon>
        <taxon>Gunneridae</taxon>
        <taxon>Pentapetalae</taxon>
        <taxon>rosids</taxon>
        <taxon>malvids</taxon>
        <taxon>Sapindales</taxon>
        <taxon>Rutaceae</taxon>
        <taxon>Aurantioideae</taxon>
        <taxon>Citrus</taxon>
    </lineage>
</organism>
<sequence length="380" mass="44190">MEIKLLFLSTLVLLVCCIARNNFDHFLLVQTWPHGYCERIPRNCSIRNYFVIHGLWPVTAKGKAFLSRKRKRVNVSDTIGRGNLFTDMRYYWPGLTKTDLNLWEDQWFAHGSDSPLVPLDYFQRTIQLRKLVDLVKALGDVGIVPRYKGFTHHKSTYRQGIMKITGHNNTILKCYSSKRGHLLSEVMLCADADARNFIDCNPEEFQQQNCGPDILFSKGKTIVKMHILVKTLTEKTITLEAESNNTIDNVKAKIQDKEGIPPDHKHLIFIEKQLEDGRTLADYNIQKESTLHLMLRLRGGIIEPPLMALAQKYNQDKLICRKCYARLHRRAVNYRKKKCGHNNHLRPKKKIKSTTCLSPDVRLRKDIPVIRYICLFFKRI</sequence>
<protein>
    <submittedName>
        <fullName evidence="1">Uncharacterized protein</fullName>
    </submittedName>
</protein>
<accession>A0ACB8K771</accession>
<dbReference type="EMBL" id="CM039174">
    <property type="protein sequence ID" value="KAH9750391.1"/>
    <property type="molecule type" value="Genomic_DNA"/>
</dbReference>
<dbReference type="Proteomes" id="UP000829398">
    <property type="component" value="Chromosome 5"/>
</dbReference>
<gene>
    <name evidence="1" type="ORF">KPL71_013861</name>
</gene>